<gene>
    <name evidence="1" type="ORF">LTS18_012470</name>
</gene>
<dbReference type="EMBL" id="JAWDJW010010073">
    <property type="protein sequence ID" value="KAK3051122.1"/>
    <property type="molecule type" value="Genomic_DNA"/>
</dbReference>
<accession>A0ACC3CXA1</accession>
<proteinExistence type="predicted"/>
<organism evidence="1 2">
    <name type="scientific">Coniosporium uncinatum</name>
    <dbReference type="NCBI Taxonomy" id="93489"/>
    <lineage>
        <taxon>Eukaryota</taxon>
        <taxon>Fungi</taxon>
        <taxon>Dikarya</taxon>
        <taxon>Ascomycota</taxon>
        <taxon>Pezizomycotina</taxon>
        <taxon>Dothideomycetes</taxon>
        <taxon>Dothideomycetes incertae sedis</taxon>
        <taxon>Coniosporium</taxon>
    </lineage>
</organism>
<evidence type="ECO:0000313" key="2">
    <source>
        <dbReference type="Proteomes" id="UP001186974"/>
    </source>
</evidence>
<dbReference type="Proteomes" id="UP001186974">
    <property type="component" value="Unassembled WGS sequence"/>
</dbReference>
<name>A0ACC3CXA1_9PEZI</name>
<protein>
    <submittedName>
        <fullName evidence="1">Uncharacterized protein</fullName>
    </submittedName>
</protein>
<keyword evidence="2" id="KW-1185">Reference proteome</keyword>
<reference evidence="1" key="1">
    <citation type="submission" date="2024-09" db="EMBL/GenBank/DDBJ databases">
        <title>Black Yeasts Isolated from many extreme environments.</title>
        <authorList>
            <person name="Coleine C."/>
            <person name="Stajich J.E."/>
            <person name="Selbmann L."/>
        </authorList>
    </citation>
    <scope>NUCLEOTIDE SEQUENCE</scope>
    <source>
        <strain evidence="1">CCFEE 5737</strain>
    </source>
</reference>
<sequence length="121" mass="13716">MAKCVEDGDKRISDMGRMFFAELATKDNAVYNHFVDVFSLLSMDETVEEDSFRRIVRFLAGFVEKDKHAKNLASKLAARLPRCESERQWNDVAFALGLLQHKDDEITRVVGEGFRVVSASA</sequence>
<comment type="caution">
    <text evidence="1">The sequence shown here is derived from an EMBL/GenBank/DDBJ whole genome shotgun (WGS) entry which is preliminary data.</text>
</comment>
<evidence type="ECO:0000313" key="1">
    <source>
        <dbReference type="EMBL" id="KAK3051122.1"/>
    </source>
</evidence>